<dbReference type="OrthoDB" id="2067689at2"/>
<evidence type="ECO:0000256" key="1">
    <source>
        <dbReference type="SAM" id="Phobius"/>
    </source>
</evidence>
<keyword evidence="1" id="KW-0472">Membrane</keyword>
<proteinExistence type="predicted"/>
<feature type="transmembrane region" description="Helical" evidence="1">
    <location>
        <begin position="6"/>
        <end position="27"/>
    </location>
</feature>
<gene>
    <name evidence="2" type="ORF">K8V82_03890</name>
</gene>
<dbReference type="EMBL" id="DYVY01000063">
    <property type="protein sequence ID" value="HJF93915.1"/>
    <property type="molecule type" value="Genomic_DNA"/>
</dbReference>
<comment type="caution">
    <text evidence="2">The sequence shown here is derived from an EMBL/GenBank/DDBJ whole genome shotgun (WGS) entry which is preliminary data.</text>
</comment>
<dbReference type="Proteomes" id="UP000769156">
    <property type="component" value="Unassembled WGS sequence"/>
</dbReference>
<keyword evidence="1" id="KW-0812">Transmembrane</keyword>
<sequence length="89" mass="10242">MTRELLMIILFTVALLAVCWILAEYWLGMKASGHHEEVGRLRFGSRTAFALAHFWKRMDDAREIPDDTLKHEMGLADNGLPSRDKKADR</sequence>
<evidence type="ECO:0000313" key="2">
    <source>
        <dbReference type="EMBL" id="HJF93915.1"/>
    </source>
</evidence>
<reference evidence="2" key="1">
    <citation type="journal article" date="2021" name="PeerJ">
        <title>Extensive microbial diversity within the chicken gut microbiome revealed by metagenomics and culture.</title>
        <authorList>
            <person name="Gilroy R."/>
            <person name="Ravi A."/>
            <person name="Getino M."/>
            <person name="Pursley I."/>
            <person name="Horton D.L."/>
            <person name="Alikhan N.F."/>
            <person name="Baker D."/>
            <person name="Gharbi K."/>
            <person name="Hall N."/>
            <person name="Watson M."/>
            <person name="Adriaenssens E.M."/>
            <person name="Foster-Nyarko E."/>
            <person name="Jarju S."/>
            <person name="Secka A."/>
            <person name="Antonio M."/>
            <person name="Oren A."/>
            <person name="Chaudhuri R.R."/>
            <person name="La Ragione R."/>
            <person name="Hildebrand F."/>
            <person name="Pallen M.J."/>
        </authorList>
    </citation>
    <scope>NUCLEOTIDE SEQUENCE</scope>
    <source>
        <strain evidence="2">ChiSjej5B23-16112</strain>
    </source>
</reference>
<dbReference type="RefSeq" id="WP_076780501.1">
    <property type="nucleotide sequence ID" value="NZ_CALKQL010000015.1"/>
</dbReference>
<protein>
    <submittedName>
        <fullName evidence="2">Uncharacterized protein</fullName>
    </submittedName>
</protein>
<keyword evidence="1" id="KW-1133">Transmembrane helix</keyword>
<dbReference type="AlphaFoldDB" id="A0A921HZU7"/>
<accession>A0A921HZU7</accession>
<evidence type="ECO:0000313" key="3">
    <source>
        <dbReference type="Proteomes" id="UP000769156"/>
    </source>
</evidence>
<organism evidence="2 3">
    <name type="scientific">Lachnoclostridium phocaeense</name>
    <dbReference type="NCBI Taxonomy" id="1871021"/>
    <lineage>
        <taxon>Bacteria</taxon>
        <taxon>Bacillati</taxon>
        <taxon>Bacillota</taxon>
        <taxon>Clostridia</taxon>
        <taxon>Lachnospirales</taxon>
        <taxon>Lachnospiraceae</taxon>
    </lineage>
</organism>
<reference evidence="2" key="2">
    <citation type="submission" date="2021-09" db="EMBL/GenBank/DDBJ databases">
        <authorList>
            <person name="Gilroy R."/>
        </authorList>
    </citation>
    <scope>NUCLEOTIDE SEQUENCE</scope>
    <source>
        <strain evidence="2">ChiSjej5B23-16112</strain>
    </source>
</reference>
<name>A0A921HZU7_9FIRM</name>